<comment type="caution">
    <text evidence="4">The sequence shown here is derived from an EMBL/GenBank/DDBJ whole genome shotgun (WGS) entry which is preliminary data.</text>
</comment>
<feature type="domain" description="HTH tetR-type" evidence="3">
    <location>
        <begin position="32"/>
        <end position="92"/>
    </location>
</feature>
<dbReference type="PANTHER" id="PTHR30055">
    <property type="entry name" value="HTH-TYPE TRANSCRIPTIONAL REGULATOR RUTR"/>
    <property type="match status" value="1"/>
</dbReference>
<organism evidence="4 5">
    <name type="scientific">Nocardia aurea</name>
    <dbReference type="NCBI Taxonomy" id="2144174"/>
    <lineage>
        <taxon>Bacteria</taxon>
        <taxon>Bacillati</taxon>
        <taxon>Actinomycetota</taxon>
        <taxon>Actinomycetes</taxon>
        <taxon>Mycobacteriales</taxon>
        <taxon>Nocardiaceae</taxon>
        <taxon>Nocardia</taxon>
    </lineage>
</organism>
<sequence>MTEGSDQHPSPVVEVSKRKAAAAARRTRRAPKLTVTNWVDAAMSVLLSEGVAAISIARLCEHLGVTKGSFYWHFDDLEHLLEATADHWCAAQNDSVRGLQGLEALSPDRRLQRMGELLAGDELWKVEYAVRDWARTNPKVFDAVRSLDQRIFAVLEQTLTELGFAAADARMRAGILSFIGIGFVHGRATLPTPNAEQIRATFDFITRP</sequence>
<dbReference type="Pfam" id="PF00440">
    <property type="entry name" value="TetR_N"/>
    <property type="match status" value="1"/>
</dbReference>
<evidence type="ECO:0000313" key="5">
    <source>
        <dbReference type="Proteomes" id="UP001551695"/>
    </source>
</evidence>
<protein>
    <submittedName>
        <fullName evidence="4">TetR/AcrR family transcriptional regulator</fullName>
    </submittedName>
</protein>
<dbReference type="PROSITE" id="PS50977">
    <property type="entry name" value="HTH_TETR_2"/>
    <property type="match status" value="1"/>
</dbReference>
<accession>A0ABV3FYL4</accession>
<reference evidence="4 5" key="1">
    <citation type="submission" date="2024-06" db="EMBL/GenBank/DDBJ databases">
        <title>The Natural Products Discovery Center: Release of the First 8490 Sequenced Strains for Exploring Actinobacteria Biosynthetic Diversity.</title>
        <authorList>
            <person name="Kalkreuter E."/>
            <person name="Kautsar S.A."/>
            <person name="Yang D."/>
            <person name="Bader C.D."/>
            <person name="Teijaro C.N."/>
            <person name="Fluegel L."/>
            <person name="Davis C.M."/>
            <person name="Simpson J.R."/>
            <person name="Lauterbach L."/>
            <person name="Steele A.D."/>
            <person name="Gui C."/>
            <person name="Meng S."/>
            <person name="Li G."/>
            <person name="Viehrig K."/>
            <person name="Ye F."/>
            <person name="Su P."/>
            <person name="Kiefer A.F."/>
            <person name="Nichols A."/>
            <person name="Cepeda A.J."/>
            <person name="Yan W."/>
            <person name="Fan B."/>
            <person name="Jiang Y."/>
            <person name="Adhikari A."/>
            <person name="Zheng C.-J."/>
            <person name="Schuster L."/>
            <person name="Cowan T.M."/>
            <person name="Smanski M.J."/>
            <person name="Chevrette M.G."/>
            <person name="De Carvalho L.P.S."/>
            <person name="Shen B."/>
        </authorList>
    </citation>
    <scope>NUCLEOTIDE SEQUENCE [LARGE SCALE GENOMIC DNA]</scope>
    <source>
        <strain evidence="4 5">NPDC050403</strain>
    </source>
</reference>
<dbReference type="InterPro" id="IPR050109">
    <property type="entry name" value="HTH-type_TetR-like_transc_reg"/>
</dbReference>
<proteinExistence type="predicted"/>
<name>A0ABV3FYL4_9NOCA</name>
<dbReference type="PANTHER" id="PTHR30055:SF239">
    <property type="entry name" value="TRANSCRIPTIONAL REGULATORY PROTEIN"/>
    <property type="match status" value="1"/>
</dbReference>
<dbReference type="Gene3D" id="1.10.357.10">
    <property type="entry name" value="Tetracycline Repressor, domain 2"/>
    <property type="match status" value="1"/>
</dbReference>
<dbReference type="PRINTS" id="PR00455">
    <property type="entry name" value="HTHTETR"/>
</dbReference>
<dbReference type="Proteomes" id="UP001551695">
    <property type="component" value="Unassembled WGS sequence"/>
</dbReference>
<gene>
    <name evidence="4" type="ORF">AB0I48_23395</name>
</gene>
<dbReference type="InterPro" id="IPR001647">
    <property type="entry name" value="HTH_TetR"/>
</dbReference>
<keyword evidence="5" id="KW-1185">Reference proteome</keyword>
<feature type="DNA-binding region" description="H-T-H motif" evidence="2">
    <location>
        <begin position="55"/>
        <end position="74"/>
    </location>
</feature>
<evidence type="ECO:0000256" key="2">
    <source>
        <dbReference type="PROSITE-ProRule" id="PRU00335"/>
    </source>
</evidence>
<evidence type="ECO:0000259" key="3">
    <source>
        <dbReference type="PROSITE" id="PS50977"/>
    </source>
</evidence>
<evidence type="ECO:0000256" key="1">
    <source>
        <dbReference type="ARBA" id="ARBA00023125"/>
    </source>
</evidence>
<keyword evidence="1 2" id="KW-0238">DNA-binding</keyword>
<evidence type="ECO:0000313" key="4">
    <source>
        <dbReference type="EMBL" id="MEV0710516.1"/>
    </source>
</evidence>
<dbReference type="EMBL" id="JBFAKC010000011">
    <property type="protein sequence ID" value="MEV0710516.1"/>
    <property type="molecule type" value="Genomic_DNA"/>
</dbReference>
<dbReference type="RefSeq" id="WP_109529935.1">
    <property type="nucleotide sequence ID" value="NZ_JBFAKC010000011.1"/>
</dbReference>
<dbReference type="SUPFAM" id="SSF46689">
    <property type="entry name" value="Homeodomain-like"/>
    <property type="match status" value="1"/>
</dbReference>
<dbReference type="InterPro" id="IPR009057">
    <property type="entry name" value="Homeodomain-like_sf"/>
</dbReference>